<dbReference type="RefSeq" id="WP_124844040.1">
    <property type="nucleotide sequence ID" value="NZ_RQZG01000005.1"/>
</dbReference>
<proteinExistence type="predicted"/>
<feature type="transmembrane region" description="Helical" evidence="1">
    <location>
        <begin position="72"/>
        <end position="103"/>
    </location>
</feature>
<reference evidence="2 3" key="1">
    <citation type="submission" date="2018-11" db="EMBL/GenBank/DDBJ databases">
        <title>Genomes From Bacteria Associated with the Canine Oral Cavity: a Test Case for Automated Genome-Based Taxonomic Assignment.</title>
        <authorList>
            <person name="Coil D.A."/>
            <person name="Jospin G."/>
            <person name="Darling A.E."/>
            <person name="Wallis C."/>
            <person name="Davis I.J."/>
            <person name="Harris S."/>
            <person name="Eisen J.A."/>
            <person name="Holcombe L.J."/>
            <person name="O'Flynn C."/>
        </authorList>
    </citation>
    <scope>NUCLEOTIDE SEQUENCE [LARGE SCALE GENOMIC DNA]</scope>
    <source>
        <strain evidence="2 3">OH887_COT-365</strain>
    </source>
</reference>
<evidence type="ECO:0000313" key="3">
    <source>
        <dbReference type="Proteomes" id="UP000280819"/>
    </source>
</evidence>
<sequence length="119" mass="12665">MTEGHISWFSVVMLAGHALLAGVGAWSLWVIGGGLWLGLGAAVLQLAAYALVWRRWLAPASRHRLGYKERLVVHLTLGPAVVVLATLANVWLIALVGISLVLLGDALARGTRPPEVESV</sequence>
<name>A0A3P1T8N9_9ACTN</name>
<protein>
    <submittedName>
        <fullName evidence="2">Uncharacterized protein</fullName>
    </submittedName>
</protein>
<accession>A0A3P1T8N9</accession>
<gene>
    <name evidence="2" type="ORF">EII34_06285</name>
</gene>
<feature type="transmembrane region" description="Helical" evidence="1">
    <location>
        <begin position="7"/>
        <end position="29"/>
    </location>
</feature>
<keyword evidence="1" id="KW-1133">Transmembrane helix</keyword>
<dbReference type="EMBL" id="RQZG01000005">
    <property type="protein sequence ID" value="RRD05812.1"/>
    <property type="molecule type" value="Genomic_DNA"/>
</dbReference>
<dbReference type="OrthoDB" id="3731731at2"/>
<evidence type="ECO:0000256" key="1">
    <source>
        <dbReference type="SAM" id="Phobius"/>
    </source>
</evidence>
<dbReference type="AlphaFoldDB" id="A0A3P1T8N9"/>
<comment type="caution">
    <text evidence="2">The sequence shown here is derived from an EMBL/GenBank/DDBJ whole genome shotgun (WGS) entry which is preliminary data.</text>
</comment>
<keyword evidence="1" id="KW-0472">Membrane</keyword>
<evidence type="ECO:0000313" key="2">
    <source>
        <dbReference type="EMBL" id="RRD05812.1"/>
    </source>
</evidence>
<dbReference type="Proteomes" id="UP000280819">
    <property type="component" value="Unassembled WGS sequence"/>
</dbReference>
<organism evidence="2 3">
    <name type="scientific">Arachnia propionica</name>
    <dbReference type="NCBI Taxonomy" id="1750"/>
    <lineage>
        <taxon>Bacteria</taxon>
        <taxon>Bacillati</taxon>
        <taxon>Actinomycetota</taxon>
        <taxon>Actinomycetes</taxon>
        <taxon>Propionibacteriales</taxon>
        <taxon>Propionibacteriaceae</taxon>
        <taxon>Arachnia</taxon>
    </lineage>
</organism>
<keyword evidence="1" id="KW-0812">Transmembrane</keyword>
<feature type="transmembrane region" description="Helical" evidence="1">
    <location>
        <begin position="35"/>
        <end position="52"/>
    </location>
</feature>